<dbReference type="Proteomes" id="UP000694405">
    <property type="component" value="Unassembled WGS sequence"/>
</dbReference>
<evidence type="ECO:0000256" key="8">
    <source>
        <dbReference type="ARBA" id="ARBA00022692"/>
    </source>
</evidence>
<gene>
    <name evidence="22" type="primary">LOC117438157</name>
</gene>
<evidence type="ECO:0000256" key="3">
    <source>
        <dbReference type="ARBA" id="ARBA00004141"/>
    </source>
</evidence>
<dbReference type="Ensembl" id="ENSMUNT00000026932.1">
    <property type="protein sequence ID" value="ENSMUNP00000030123.1"/>
    <property type="gene ID" value="ENSMUNG00000021152.1"/>
</dbReference>
<keyword evidence="9" id="KW-0479">Metal-binding</keyword>
<keyword evidence="13 20" id="KW-0472">Membrane</keyword>
<evidence type="ECO:0000256" key="2">
    <source>
        <dbReference type="ARBA" id="ARBA00001946"/>
    </source>
</evidence>
<comment type="similarity">
    <text evidence="4 20 21">Belongs to the CDP-alcohol phosphatidyltransferase class-I family.</text>
</comment>
<dbReference type="Gene3D" id="1.20.120.1760">
    <property type="match status" value="1"/>
</dbReference>
<evidence type="ECO:0000313" key="22">
    <source>
        <dbReference type="Ensembl" id="ENSMUNP00000030123.1"/>
    </source>
</evidence>
<evidence type="ECO:0000256" key="17">
    <source>
        <dbReference type="ARBA" id="ARBA00050836"/>
    </source>
</evidence>
<evidence type="ECO:0000256" key="1">
    <source>
        <dbReference type="ARBA" id="ARBA00001936"/>
    </source>
</evidence>
<dbReference type="GO" id="GO:0005794">
    <property type="term" value="C:Golgi apparatus"/>
    <property type="evidence" value="ECO:0007669"/>
    <property type="project" value="TreeGrafter"/>
</dbReference>
<dbReference type="GO" id="GO:0006661">
    <property type="term" value="P:phosphatidylinositol biosynthetic process"/>
    <property type="evidence" value="ECO:0007669"/>
    <property type="project" value="TreeGrafter"/>
</dbReference>
<evidence type="ECO:0000256" key="21">
    <source>
        <dbReference type="RuleBase" id="RU003750"/>
    </source>
</evidence>
<keyword evidence="6 20" id="KW-0444">Lipid biosynthesis</keyword>
<evidence type="ECO:0000256" key="15">
    <source>
        <dbReference type="ARBA" id="ARBA00023211"/>
    </source>
</evidence>
<dbReference type="InterPro" id="IPR043130">
    <property type="entry name" value="CDP-OH_PTrfase_TM_dom"/>
</dbReference>
<reference evidence="22" key="3">
    <citation type="submission" date="2025-09" db="UniProtKB">
        <authorList>
            <consortium name="Ensembl"/>
        </authorList>
    </citation>
    <scope>IDENTIFICATION</scope>
</reference>
<comment type="function">
    <text evidence="18">Catalyzes the biosynthesis of phosphatidylinositol (PtdIns) as well as PtdIns:inositol exchange reaction. May thus act to reduce an excessive cellular PtdIns content. The exchange activity is due to the reverse reaction of PtdIns synthase and is dependent on CMP, which is tightly bound to the enzyme.</text>
</comment>
<sequence length="255" mass="27731">MSLYGLSIGYIRLALSAASALLMPHSLALYRVLYMVSMCLYGLSMGVYMSLYGVPIGYMRLALSAASALLMPHSPGSASLCYGLSGLLDAVDGHMARALGQGSRLGAMLDMLTDRLSSMCLLLNLALLYPSSAPILQLSMALDLSSHWLHMHCTTLEGGRSHKEMGGAANPLLRVYYSNRPLLFLLCAGNEGFYGSLYLLHFWEGPPVFPGPVGLFRVTLWVCSPLALLKGLLNLLQLLGAAQRRRIFISLRRSE</sequence>
<keyword evidence="15" id="KW-0464">Manganese</keyword>
<keyword evidence="14 20" id="KW-0594">Phospholipid biosynthesis</keyword>
<name>A0A8V5GS89_MELUD</name>
<evidence type="ECO:0000256" key="5">
    <source>
        <dbReference type="ARBA" id="ARBA00013212"/>
    </source>
</evidence>
<evidence type="ECO:0000256" key="9">
    <source>
        <dbReference type="ARBA" id="ARBA00022723"/>
    </source>
</evidence>
<evidence type="ECO:0000256" key="13">
    <source>
        <dbReference type="ARBA" id="ARBA00023136"/>
    </source>
</evidence>
<dbReference type="GO" id="GO:0003881">
    <property type="term" value="F:CDP-diacylglycerol-inositol 3-phosphatidyltransferase activity"/>
    <property type="evidence" value="ECO:0007669"/>
    <property type="project" value="UniProtKB-UniRule"/>
</dbReference>
<evidence type="ECO:0000256" key="7">
    <source>
        <dbReference type="ARBA" id="ARBA00022679"/>
    </source>
</evidence>
<reference evidence="22" key="2">
    <citation type="submission" date="2025-08" db="UniProtKB">
        <authorList>
            <consortium name="Ensembl"/>
        </authorList>
    </citation>
    <scope>IDENTIFICATION</scope>
</reference>
<dbReference type="InterPro" id="IPR048254">
    <property type="entry name" value="CDP_ALCOHOL_P_TRANSF_CS"/>
</dbReference>
<comment type="cofactor">
    <cofactor evidence="2">
        <name>Mg(2+)</name>
        <dbReference type="ChEBI" id="CHEBI:18420"/>
    </cofactor>
</comment>
<evidence type="ECO:0000256" key="11">
    <source>
        <dbReference type="ARBA" id="ARBA00022989"/>
    </source>
</evidence>
<comment type="subcellular location">
    <subcellularLocation>
        <location evidence="3">Membrane</location>
        <topology evidence="3">Multi-pass membrane protein</topology>
    </subcellularLocation>
</comment>
<keyword evidence="12 20" id="KW-0443">Lipid metabolism</keyword>
<dbReference type="PANTHER" id="PTHR15362:SF4">
    <property type="entry name" value="CDP-DIACYLGLYCEROL--INOSITOL 3-PHOSPHATIDYLTRANSFERASE"/>
    <property type="match status" value="1"/>
</dbReference>
<evidence type="ECO:0000256" key="16">
    <source>
        <dbReference type="ARBA" id="ARBA00023264"/>
    </source>
</evidence>
<comment type="catalytic activity">
    <reaction evidence="17">
        <text>a CDP-1,2-diacyl-sn-glycerol + myo-inositol = a 1,2-diacyl-sn-glycero-3-phospho-(1D-myo-inositol) + CMP + H(+)</text>
        <dbReference type="Rhea" id="RHEA:11580"/>
        <dbReference type="ChEBI" id="CHEBI:15378"/>
        <dbReference type="ChEBI" id="CHEBI:17268"/>
        <dbReference type="ChEBI" id="CHEBI:57880"/>
        <dbReference type="ChEBI" id="CHEBI:58332"/>
        <dbReference type="ChEBI" id="CHEBI:60377"/>
        <dbReference type="EC" id="2.7.8.11"/>
    </reaction>
    <physiologicalReaction direction="left-to-right" evidence="17">
        <dbReference type="Rhea" id="RHEA:11581"/>
    </physiologicalReaction>
    <physiologicalReaction direction="right-to-left" evidence="17">
        <dbReference type="Rhea" id="RHEA:11582"/>
    </physiologicalReaction>
</comment>
<protein>
    <recommendedName>
        <fullName evidence="19 20">CDP-diacylglycerol--inositol 3-phosphatidyltransferase</fullName>
        <ecNumber evidence="5 20">2.7.8.11</ecNumber>
    </recommendedName>
</protein>
<evidence type="ECO:0000256" key="10">
    <source>
        <dbReference type="ARBA" id="ARBA00022842"/>
    </source>
</evidence>
<dbReference type="PIRSF" id="PIRSF000848">
    <property type="entry name" value="CDP_diag_ino_3_P"/>
    <property type="match status" value="1"/>
</dbReference>
<dbReference type="GO" id="GO:0046872">
    <property type="term" value="F:metal ion binding"/>
    <property type="evidence" value="ECO:0007669"/>
    <property type="project" value="UniProtKB-KW"/>
</dbReference>
<keyword evidence="8" id="KW-0812">Transmembrane</keyword>
<keyword evidence="23" id="KW-1185">Reference proteome</keyword>
<keyword evidence="11" id="KW-1133">Transmembrane helix</keyword>
<comment type="cofactor">
    <cofactor evidence="1">
        <name>Mn(2+)</name>
        <dbReference type="ChEBI" id="CHEBI:29035"/>
    </cofactor>
</comment>
<proteinExistence type="inferred from homology"/>
<organism evidence="22 23">
    <name type="scientific">Melopsittacus undulatus</name>
    <name type="common">Budgerigar</name>
    <name type="synonym">Psittacus undulatus</name>
    <dbReference type="NCBI Taxonomy" id="13146"/>
    <lineage>
        <taxon>Eukaryota</taxon>
        <taxon>Metazoa</taxon>
        <taxon>Chordata</taxon>
        <taxon>Craniata</taxon>
        <taxon>Vertebrata</taxon>
        <taxon>Euteleostomi</taxon>
        <taxon>Archelosauria</taxon>
        <taxon>Archosauria</taxon>
        <taxon>Dinosauria</taxon>
        <taxon>Saurischia</taxon>
        <taxon>Theropoda</taxon>
        <taxon>Coelurosauria</taxon>
        <taxon>Aves</taxon>
        <taxon>Neognathae</taxon>
        <taxon>Neoaves</taxon>
        <taxon>Telluraves</taxon>
        <taxon>Australaves</taxon>
        <taxon>Psittaciformes</taxon>
        <taxon>Psittaculidae</taxon>
        <taxon>Melopsittacus</taxon>
    </lineage>
</organism>
<evidence type="ECO:0000256" key="18">
    <source>
        <dbReference type="ARBA" id="ARBA00057387"/>
    </source>
</evidence>
<dbReference type="AlphaFoldDB" id="A0A8V5GS89"/>
<evidence type="ECO:0000256" key="6">
    <source>
        <dbReference type="ARBA" id="ARBA00022516"/>
    </source>
</evidence>
<dbReference type="GO" id="GO:0016020">
    <property type="term" value="C:membrane"/>
    <property type="evidence" value="ECO:0007669"/>
    <property type="project" value="UniProtKB-SubCell"/>
</dbReference>
<dbReference type="PANTHER" id="PTHR15362">
    <property type="entry name" value="PHOSPHATIDYLINOSITOL SYNTHASE"/>
    <property type="match status" value="1"/>
</dbReference>
<evidence type="ECO:0000256" key="4">
    <source>
        <dbReference type="ARBA" id="ARBA00010441"/>
    </source>
</evidence>
<evidence type="ECO:0000256" key="12">
    <source>
        <dbReference type="ARBA" id="ARBA00023098"/>
    </source>
</evidence>
<dbReference type="FunFam" id="1.20.120.1760:FF:000003">
    <property type="entry name" value="CDP-diacylglycerol--inositol 3-phosphatidyltransferase"/>
    <property type="match status" value="1"/>
</dbReference>
<evidence type="ECO:0000256" key="20">
    <source>
        <dbReference type="PIRNR" id="PIRNR000848"/>
    </source>
</evidence>
<dbReference type="Pfam" id="PF01066">
    <property type="entry name" value="CDP-OH_P_transf"/>
    <property type="match status" value="1"/>
</dbReference>
<dbReference type="EC" id="2.7.8.11" evidence="5 20"/>
<evidence type="ECO:0000256" key="19">
    <source>
        <dbReference type="ARBA" id="ARBA00070582"/>
    </source>
</evidence>
<keyword evidence="10" id="KW-0460">Magnesium</keyword>
<keyword evidence="16 20" id="KW-1208">Phospholipid metabolism</keyword>
<accession>A0A8V5GS89</accession>
<reference evidence="22" key="1">
    <citation type="submission" date="2020-03" db="EMBL/GenBank/DDBJ databases">
        <title>Melopsittacus undulatus (budgerigar) genome, bMelUnd1, maternal haplotype with Z.</title>
        <authorList>
            <person name="Gedman G."/>
            <person name="Mountcastle J."/>
            <person name="Haase B."/>
            <person name="Formenti G."/>
            <person name="Wright T."/>
            <person name="Apodaca J."/>
            <person name="Pelan S."/>
            <person name="Chow W."/>
            <person name="Rhie A."/>
            <person name="Howe K."/>
            <person name="Fedrigo O."/>
            <person name="Jarvis E.D."/>
        </authorList>
    </citation>
    <scope>NUCLEOTIDE SEQUENCE [LARGE SCALE GENOMIC DNA]</scope>
</reference>
<keyword evidence="7 20" id="KW-0808">Transferase</keyword>
<evidence type="ECO:0000313" key="23">
    <source>
        <dbReference type="Proteomes" id="UP000694405"/>
    </source>
</evidence>
<dbReference type="InterPro" id="IPR000462">
    <property type="entry name" value="CDP-OH_P_trans"/>
</dbReference>
<evidence type="ECO:0000256" key="14">
    <source>
        <dbReference type="ARBA" id="ARBA00023209"/>
    </source>
</evidence>
<dbReference type="PROSITE" id="PS00379">
    <property type="entry name" value="CDP_ALCOHOL_P_TRANSF"/>
    <property type="match status" value="1"/>
</dbReference>
<dbReference type="InterPro" id="IPR014387">
    <property type="entry name" value="CDP_diag_ino_3_P_euk"/>
</dbReference>